<accession>G3I9N1</accession>
<gene>
    <name evidence="1" type="ORF">I79_020285</name>
</gene>
<protein>
    <submittedName>
        <fullName evidence="1">Uncharacterized protein</fullName>
    </submittedName>
</protein>
<sequence>MPMGCISFGHPVIVENPWDLWPGGTVVSLGYTTWQLREPDRLHCSFINQLTPLTS</sequence>
<dbReference type="Proteomes" id="UP000001075">
    <property type="component" value="Unassembled WGS sequence"/>
</dbReference>
<evidence type="ECO:0000313" key="2">
    <source>
        <dbReference type="Proteomes" id="UP000001075"/>
    </source>
</evidence>
<proteinExistence type="predicted"/>
<dbReference type="AlphaFoldDB" id="G3I9N1"/>
<dbReference type="InParanoid" id="G3I9N1"/>
<dbReference type="EMBL" id="JH001626">
    <property type="protein sequence ID" value="EGV96047.1"/>
    <property type="molecule type" value="Genomic_DNA"/>
</dbReference>
<reference evidence="2" key="1">
    <citation type="journal article" date="2011" name="Nat. Biotechnol.">
        <title>The genomic sequence of the Chinese hamster ovary (CHO)-K1 cell line.</title>
        <authorList>
            <person name="Xu X."/>
            <person name="Nagarajan H."/>
            <person name="Lewis N.E."/>
            <person name="Pan S."/>
            <person name="Cai Z."/>
            <person name="Liu X."/>
            <person name="Chen W."/>
            <person name="Xie M."/>
            <person name="Wang W."/>
            <person name="Hammond S."/>
            <person name="Andersen M.R."/>
            <person name="Neff N."/>
            <person name="Passarelli B."/>
            <person name="Koh W."/>
            <person name="Fan H.C."/>
            <person name="Wang J."/>
            <person name="Gui Y."/>
            <person name="Lee K.H."/>
            <person name="Betenbaugh M.J."/>
            <person name="Quake S.R."/>
            <person name="Famili I."/>
            <person name="Palsson B.O."/>
            <person name="Wang J."/>
        </authorList>
    </citation>
    <scope>NUCLEOTIDE SEQUENCE [LARGE SCALE GENOMIC DNA]</scope>
    <source>
        <strain evidence="2">CHO K1 cell line</strain>
    </source>
</reference>
<name>G3I9N1_CRIGR</name>
<organism evidence="1 2">
    <name type="scientific">Cricetulus griseus</name>
    <name type="common">Chinese hamster</name>
    <name type="synonym">Cricetulus barabensis griseus</name>
    <dbReference type="NCBI Taxonomy" id="10029"/>
    <lineage>
        <taxon>Eukaryota</taxon>
        <taxon>Metazoa</taxon>
        <taxon>Chordata</taxon>
        <taxon>Craniata</taxon>
        <taxon>Vertebrata</taxon>
        <taxon>Euteleostomi</taxon>
        <taxon>Mammalia</taxon>
        <taxon>Eutheria</taxon>
        <taxon>Euarchontoglires</taxon>
        <taxon>Glires</taxon>
        <taxon>Rodentia</taxon>
        <taxon>Myomorpha</taxon>
        <taxon>Muroidea</taxon>
        <taxon>Cricetidae</taxon>
        <taxon>Cricetinae</taxon>
        <taxon>Cricetulus</taxon>
    </lineage>
</organism>
<evidence type="ECO:0000313" key="1">
    <source>
        <dbReference type="EMBL" id="EGV96047.1"/>
    </source>
</evidence>